<keyword evidence="2" id="KW-1185">Reference proteome</keyword>
<accession>A0A2P6S0N2</accession>
<dbReference type="Gramene" id="PRQ52242">
    <property type="protein sequence ID" value="PRQ52242"/>
    <property type="gene ID" value="RchiOBHm_Chr2g0153341"/>
</dbReference>
<comment type="caution">
    <text evidence="1">The sequence shown here is derived from an EMBL/GenBank/DDBJ whole genome shotgun (WGS) entry which is preliminary data.</text>
</comment>
<dbReference type="GO" id="GO:0047893">
    <property type="term" value="F:flavonol 3-O-glucosyltransferase activity"/>
    <property type="evidence" value="ECO:0007669"/>
    <property type="project" value="UniProtKB-EC"/>
</dbReference>
<gene>
    <name evidence="1" type="ORF">RchiOBHm_Chr2g0153341</name>
</gene>
<keyword evidence="1" id="KW-0328">Glycosyltransferase</keyword>
<sequence>MKKALELISIPIPGIGHFVSTVEIAKLLFFRDDNLFITILIMKLPFTVDGSDAYIKSLADLSLKT</sequence>
<dbReference type="Proteomes" id="UP000238479">
    <property type="component" value="Chromosome 2"/>
</dbReference>
<reference evidence="1 2" key="1">
    <citation type="journal article" date="2018" name="Nat. Genet.">
        <title>The Rosa genome provides new insights in the design of modern roses.</title>
        <authorList>
            <person name="Bendahmane M."/>
        </authorList>
    </citation>
    <scope>NUCLEOTIDE SEQUENCE [LARGE SCALE GENOMIC DNA]</scope>
    <source>
        <strain evidence="2">cv. Old Blush</strain>
    </source>
</reference>
<dbReference type="EMBL" id="PDCK01000040">
    <property type="protein sequence ID" value="PRQ52242.1"/>
    <property type="molecule type" value="Genomic_DNA"/>
</dbReference>
<evidence type="ECO:0000313" key="1">
    <source>
        <dbReference type="EMBL" id="PRQ52242.1"/>
    </source>
</evidence>
<dbReference type="Gene3D" id="3.40.50.2000">
    <property type="entry name" value="Glycogen Phosphorylase B"/>
    <property type="match status" value="1"/>
</dbReference>
<dbReference type="EC" id="2.4.1.91" evidence="1"/>
<protein>
    <submittedName>
        <fullName evidence="1">UDP-glucose flavonoid 3-O-glucosyltransferase 6</fullName>
        <ecNumber evidence="1">2.4.1.91</ecNumber>
    </submittedName>
</protein>
<organism evidence="1 2">
    <name type="scientific">Rosa chinensis</name>
    <name type="common">China rose</name>
    <dbReference type="NCBI Taxonomy" id="74649"/>
    <lineage>
        <taxon>Eukaryota</taxon>
        <taxon>Viridiplantae</taxon>
        <taxon>Streptophyta</taxon>
        <taxon>Embryophyta</taxon>
        <taxon>Tracheophyta</taxon>
        <taxon>Spermatophyta</taxon>
        <taxon>Magnoliopsida</taxon>
        <taxon>eudicotyledons</taxon>
        <taxon>Gunneridae</taxon>
        <taxon>Pentapetalae</taxon>
        <taxon>rosids</taxon>
        <taxon>fabids</taxon>
        <taxon>Rosales</taxon>
        <taxon>Rosaceae</taxon>
        <taxon>Rosoideae</taxon>
        <taxon>Rosoideae incertae sedis</taxon>
        <taxon>Rosa</taxon>
    </lineage>
</organism>
<proteinExistence type="predicted"/>
<name>A0A2P6S0N2_ROSCH</name>
<keyword evidence="1" id="KW-0808">Transferase</keyword>
<evidence type="ECO:0000313" key="2">
    <source>
        <dbReference type="Proteomes" id="UP000238479"/>
    </source>
</evidence>
<dbReference type="AlphaFoldDB" id="A0A2P6S0N2"/>